<comment type="subcellular location">
    <subcellularLocation>
        <location evidence="1">Nucleus</location>
    </subcellularLocation>
</comment>
<keyword evidence="6" id="KW-0238">DNA-binding</keyword>
<evidence type="ECO:0000256" key="4">
    <source>
        <dbReference type="ARBA" id="ARBA00022833"/>
    </source>
</evidence>
<dbReference type="Gene3D" id="4.10.1100.10">
    <property type="entry name" value="Transcription factor, SBP-box domain"/>
    <property type="match status" value="1"/>
</dbReference>
<keyword evidence="5" id="KW-0805">Transcription regulation</keyword>
<evidence type="ECO:0000313" key="12">
    <source>
        <dbReference type="EMBL" id="JAT41184.1"/>
    </source>
</evidence>
<evidence type="ECO:0000256" key="5">
    <source>
        <dbReference type="ARBA" id="ARBA00023015"/>
    </source>
</evidence>
<dbReference type="Pfam" id="PF03110">
    <property type="entry name" value="SBP"/>
    <property type="match status" value="1"/>
</dbReference>
<evidence type="ECO:0000256" key="6">
    <source>
        <dbReference type="ARBA" id="ARBA00023125"/>
    </source>
</evidence>
<dbReference type="GO" id="GO:0008270">
    <property type="term" value="F:zinc ion binding"/>
    <property type="evidence" value="ECO:0007669"/>
    <property type="project" value="UniProtKB-KW"/>
</dbReference>
<dbReference type="GO" id="GO:0003677">
    <property type="term" value="F:DNA binding"/>
    <property type="evidence" value="ECO:0007669"/>
    <property type="project" value="UniProtKB-KW"/>
</dbReference>
<evidence type="ECO:0000256" key="8">
    <source>
        <dbReference type="ARBA" id="ARBA00023242"/>
    </source>
</evidence>
<accession>A0A1D1XFK2</accession>
<protein>
    <submittedName>
        <fullName evidence="12">Squamosa promoter-binding-like protein 12</fullName>
    </submittedName>
</protein>
<sequence>MDWNVKTPSQWDWESLALFNMRAGDAFKQSQPSVWGPENGSIYLSAGRGGCSGSEIGNGSSSKSSMSASIDSMQRAMPRVPVIDFGAVAKEPNDKKELGRVEDTGTSPELTVSVGSAEPLLGLKLGKRTYFEDVCNANAVKNISFPAVPVPSTTTVKKSRVLHQSAQNSRCQVEGCNVDLSTAKDYHRKHRVCESHSKCPKVIVAGQERRFCQQCSRFHDLSEFDQKKRSCRRRLSDHNARRRKPPPGTISFNSTRLSSSFYDDRQQMNLHLNRPPSNLMRPENSAWQSSCDFKLTQAKGSWIRSTESGGIGGQFYLPSNELSTTSTTLRHDLDRFLPFKGTTADVLNQGLEASVIASNLDGAPDLRRALSLLSTDSWGSSDPGPTSSINQLAHVNQTSAAQSAMRIMHPSSDYWQAEQPLAQETRVFPFTLHSNGSQFQEFQLRKAPYENTFFDTNHVD</sequence>
<proteinExistence type="predicted"/>
<reference evidence="12" key="1">
    <citation type="submission" date="2015-07" db="EMBL/GenBank/DDBJ databases">
        <title>Transcriptome Assembly of Anthurium amnicola.</title>
        <authorList>
            <person name="Suzuki J."/>
        </authorList>
    </citation>
    <scope>NUCLEOTIDE SEQUENCE</scope>
</reference>
<gene>
    <name evidence="12" type="primary">SPL12_0</name>
    <name evidence="12" type="ORF">g.86542</name>
</gene>
<dbReference type="InterPro" id="IPR036893">
    <property type="entry name" value="SBP_sf"/>
</dbReference>
<evidence type="ECO:0000256" key="10">
    <source>
        <dbReference type="SAM" id="MobiDB-lite"/>
    </source>
</evidence>
<feature type="region of interest" description="Disordered" evidence="10">
    <location>
        <begin position="232"/>
        <end position="255"/>
    </location>
</feature>
<dbReference type="SUPFAM" id="SSF103612">
    <property type="entry name" value="SBT domain"/>
    <property type="match status" value="1"/>
</dbReference>
<dbReference type="PROSITE" id="PS51141">
    <property type="entry name" value="ZF_SBP"/>
    <property type="match status" value="1"/>
</dbReference>
<feature type="domain" description="SBP-type" evidence="11">
    <location>
        <begin position="168"/>
        <end position="245"/>
    </location>
</feature>
<evidence type="ECO:0000256" key="7">
    <source>
        <dbReference type="ARBA" id="ARBA00023163"/>
    </source>
</evidence>
<keyword evidence="2" id="KW-0479">Metal-binding</keyword>
<dbReference type="FunFam" id="4.10.1100.10:FF:000001">
    <property type="entry name" value="Squamosa promoter-binding-like protein 14"/>
    <property type="match status" value="1"/>
</dbReference>
<evidence type="ECO:0000256" key="9">
    <source>
        <dbReference type="PROSITE-ProRule" id="PRU00470"/>
    </source>
</evidence>
<evidence type="ECO:0000256" key="3">
    <source>
        <dbReference type="ARBA" id="ARBA00022771"/>
    </source>
</evidence>
<keyword evidence="4" id="KW-0862">Zinc</keyword>
<organism evidence="12">
    <name type="scientific">Anthurium amnicola</name>
    <dbReference type="NCBI Taxonomy" id="1678845"/>
    <lineage>
        <taxon>Eukaryota</taxon>
        <taxon>Viridiplantae</taxon>
        <taxon>Streptophyta</taxon>
        <taxon>Embryophyta</taxon>
        <taxon>Tracheophyta</taxon>
        <taxon>Spermatophyta</taxon>
        <taxon>Magnoliopsida</taxon>
        <taxon>Liliopsida</taxon>
        <taxon>Araceae</taxon>
        <taxon>Pothoideae</taxon>
        <taxon>Potheae</taxon>
        <taxon>Anthurium</taxon>
    </lineage>
</organism>
<dbReference type="AlphaFoldDB" id="A0A1D1XFK2"/>
<name>A0A1D1XFK2_9ARAE</name>
<keyword evidence="3 9" id="KW-0863">Zinc-finger</keyword>
<keyword evidence="7" id="KW-0804">Transcription</keyword>
<dbReference type="InterPro" id="IPR044817">
    <property type="entry name" value="SBP-like"/>
</dbReference>
<evidence type="ECO:0000256" key="1">
    <source>
        <dbReference type="ARBA" id="ARBA00004123"/>
    </source>
</evidence>
<dbReference type="PANTHER" id="PTHR31251">
    <property type="entry name" value="SQUAMOSA PROMOTER-BINDING-LIKE PROTEIN 4"/>
    <property type="match status" value="1"/>
</dbReference>
<dbReference type="EMBL" id="GDJX01026752">
    <property type="protein sequence ID" value="JAT41184.1"/>
    <property type="molecule type" value="Transcribed_RNA"/>
</dbReference>
<dbReference type="InterPro" id="IPR004333">
    <property type="entry name" value="SBP_dom"/>
</dbReference>
<dbReference type="PANTHER" id="PTHR31251:SF74">
    <property type="entry name" value="SQUAMOSA PROMOTER-BINDING-LIKE PROTEIN 2"/>
    <property type="match status" value="1"/>
</dbReference>
<keyword evidence="8" id="KW-0539">Nucleus</keyword>
<dbReference type="GO" id="GO:0005634">
    <property type="term" value="C:nucleus"/>
    <property type="evidence" value="ECO:0007669"/>
    <property type="project" value="UniProtKB-SubCell"/>
</dbReference>
<evidence type="ECO:0000259" key="11">
    <source>
        <dbReference type="PROSITE" id="PS51141"/>
    </source>
</evidence>
<evidence type="ECO:0000256" key="2">
    <source>
        <dbReference type="ARBA" id="ARBA00022723"/>
    </source>
</evidence>